<dbReference type="InterPro" id="IPR009602">
    <property type="entry name" value="CBAR/FAM92"/>
</dbReference>
<evidence type="ECO:0008006" key="3">
    <source>
        <dbReference type="Google" id="ProtNLM"/>
    </source>
</evidence>
<keyword evidence="2" id="KW-1185">Reference proteome</keyword>
<dbReference type="PANTHER" id="PTHR21223">
    <property type="entry name" value="CBY1-INTERACTING BAR DOMAIN-CONTAINING PROTEIN HOMOLOG"/>
    <property type="match status" value="1"/>
</dbReference>
<evidence type="ECO:0000313" key="1">
    <source>
        <dbReference type="EMBL" id="ORY48257.1"/>
    </source>
</evidence>
<evidence type="ECO:0000313" key="2">
    <source>
        <dbReference type="Proteomes" id="UP000193642"/>
    </source>
</evidence>
<dbReference type="EMBL" id="MCGO01000012">
    <property type="protein sequence ID" value="ORY48257.1"/>
    <property type="molecule type" value="Genomic_DNA"/>
</dbReference>
<dbReference type="InterPro" id="IPR027267">
    <property type="entry name" value="AH/BAR_dom_sf"/>
</dbReference>
<dbReference type="GO" id="GO:0036064">
    <property type="term" value="C:ciliary basal body"/>
    <property type="evidence" value="ECO:0007669"/>
    <property type="project" value="TreeGrafter"/>
</dbReference>
<dbReference type="Proteomes" id="UP000193642">
    <property type="component" value="Unassembled WGS sequence"/>
</dbReference>
<accession>A0A1Y2CMS3</accession>
<dbReference type="OrthoDB" id="60621at2759"/>
<dbReference type="AlphaFoldDB" id="A0A1Y2CMS3"/>
<dbReference type="GO" id="GO:0035869">
    <property type="term" value="C:ciliary transition zone"/>
    <property type="evidence" value="ECO:0007669"/>
    <property type="project" value="TreeGrafter"/>
</dbReference>
<name>A0A1Y2CMS3_9FUNG</name>
<protein>
    <recommendedName>
        <fullName evidence="3">BAR domain-containing protein</fullName>
    </recommendedName>
</protein>
<dbReference type="STRING" id="329046.A0A1Y2CMS3"/>
<dbReference type="Gene3D" id="1.20.1270.60">
    <property type="entry name" value="Arfaptin homology (AH) domain/BAR domain"/>
    <property type="match status" value="1"/>
</dbReference>
<reference evidence="1 2" key="1">
    <citation type="submission" date="2016-07" db="EMBL/GenBank/DDBJ databases">
        <title>Pervasive Adenine N6-methylation of Active Genes in Fungi.</title>
        <authorList>
            <consortium name="DOE Joint Genome Institute"/>
            <person name="Mondo S.J."/>
            <person name="Dannebaum R.O."/>
            <person name="Kuo R.C."/>
            <person name="Labutti K."/>
            <person name="Haridas S."/>
            <person name="Kuo A."/>
            <person name="Salamov A."/>
            <person name="Ahrendt S.R."/>
            <person name="Lipzen A."/>
            <person name="Sullivan W."/>
            <person name="Andreopoulos W.B."/>
            <person name="Clum A."/>
            <person name="Lindquist E."/>
            <person name="Daum C."/>
            <person name="Ramamoorthy G.K."/>
            <person name="Gryganskyi A."/>
            <person name="Culley D."/>
            <person name="Magnuson J.K."/>
            <person name="James T.Y."/>
            <person name="O'Malley M.A."/>
            <person name="Stajich J.E."/>
            <person name="Spatafora J.W."/>
            <person name="Visel A."/>
            <person name="Grigoriev I.V."/>
        </authorList>
    </citation>
    <scope>NUCLEOTIDE SEQUENCE [LARGE SCALE GENOMIC DNA]</scope>
    <source>
        <strain evidence="1 2">JEL800</strain>
    </source>
</reference>
<organism evidence="1 2">
    <name type="scientific">Rhizoclosmatium globosum</name>
    <dbReference type="NCBI Taxonomy" id="329046"/>
    <lineage>
        <taxon>Eukaryota</taxon>
        <taxon>Fungi</taxon>
        <taxon>Fungi incertae sedis</taxon>
        <taxon>Chytridiomycota</taxon>
        <taxon>Chytridiomycota incertae sedis</taxon>
        <taxon>Chytridiomycetes</taxon>
        <taxon>Chytridiales</taxon>
        <taxon>Chytriomycetaceae</taxon>
        <taxon>Rhizoclosmatium</taxon>
    </lineage>
</organism>
<sequence length="210" mass="24607">MEGYIRNLERIKKKTVKKRMYLAQYAEKEDSTFQTMLIDFSEMLLEKEIAQEDLINRVEEMCHKPLKMYGTLCKNLYEEVRNRDLAVAKEQNKQQELDRVIMKDAGNAPRRNQSQMELAGATHAVTHATDRLIENAEQFEKTKRDDIKKILSELLWSEIKYHARVLEILSEHHQLLGEVEFTDDIKLVEKMKAFVPTSPLRSPLSPLTPF</sequence>
<dbReference type="Pfam" id="PF06730">
    <property type="entry name" value="FAM92"/>
    <property type="match status" value="1"/>
</dbReference>
<comment type="caution">
    <text evidence="1">The sequence shown here is derived from an EMBL/GenBank/DDBJ whole genome shotgun (WGS) entry which is preliminary data.</text>
</comment>
<dbReference type="PANTHER" id="PTHR21223:SF2">
    <property type="entry name" value="CBY1-INTERACTING BAR DOMAIN-CONTAINING PROTEIN HOMOLOG"/>
    <property type="match status" value="1"/>
</dbReference>
<dbReference type="SUPFAM" id="SSF103657">
    <property type="entry name" value="BAR/IMD domain-like"/>
    <property type="match status" value="1"/>
</dbReference>
<gene>
    <name evidence="1" type="ORF">BCR33DRAFT_763968</name>
</gene>
<proteinExistence type="predicted"/>
<dbReference type="GO" id="GO:0060271">
    <property type="term" value="P:cilium assembly"/>
    <property type="evidence" value="ECO:0007669"/>
    <property type="project" value="TreeGrafter"/>
</dbReference>